<reference evidence="1 2" key="1">
    <citation type="journal article" date="2014" name="Nat. Commun.">
        <title>Klebsormidium flaccidum genome reveals primary factors for plant terrestrial adaptation.</title>
        <authorList>
            <person name="Hori K."/>
            <person name="Maruyama F."/>
            <person name="Fujisawa T."/>
            <person name="Togashi T."/>
            <person name="Yamamoto N."/>
            <person name="Seo M."/>
            <person name="Sato S."/>
            <person name="Yamada T."/>
            <person name="Mori H."/>
            <person name="Tajima N."/>
            <person name="Moriyama T."/>
            <person name="Ikeuchi M."/>
            <person name="Watanabe M."/>
            <person name="Wada H."/>
            <person name="Kobayashi K."/>
            <person name="Saito M."/>
            <person name="Masuda T."/>
            <person name="Sasaki-Sekimoto Y."/>
            <person name="Mashiguchi K."/>
            <person name="Awai K."/>
            <person name="Shimojima M."/>
            <person name="Masuda S."/>
            <person name="Iwai M."/>
            <person name="Nobusawa T."/>
            <person name="Narise T."/>
            <person name="Kondo S."/>
            <person name="Saito H."/>
            <person name="Sato R."/>
            <person name="Murakawa M."/>
            <person name="Ihara Y."/>
            <person name="Oshima-Yamada Y."/>
            <person name="Ohtaka K."/>
            <person name="Satoh M."/>
            <person name="Sonobe K."/>
            <person name="Ishii M."/>
            <person name="Ohtani R."/>
            <person name="Kanamori-Sato M."/>
            <person name="Honoki R."/>
            <person name="Miyazaki D."/>
            <person name="Mochizuki H."/>
            <person name="Umetsu J."/>
            <person name="Higashi K."/>
            <person name="Shibata D."/>
            <person name="Kamiya Y."/>
            <person name="Sato N."/>
            <person name="Nakamura Y."/>
            <person name="Tabata S."/>
            <person name="Ida S."/>
            <person name="Kurokawa K."/>
            <person name="Ohta H."/>
        </authorList>
    </citation>
    <scope>NUCLEOTIDE SEQUENCE [LARGE SCALE GENOMIC DNA]</scope>
    <source>
        <strain evidence="1 2">NIES-2285</strain>
    </source>
</reference>
<evidence type="ECO:0000313" key="1">
    <source>
        <dbReference type="EMBL" id="GAQ92220.1"/>
    </source>
</evidence>
<keyword evidence="2" id="KW-1185">Reference proteome</keyword>
<dbReference type="AlphaFoldDB" id="A0A1Y1IMW3"/>
<gene>
    <name evidence="1" type="ORF">KFL_009490020</name>
</gene>
<protein>
    <submittedName>
        <fullName evidence="1">Uncharacterized protein</fullName>
    </submittedName>
</protein>
<evidence type="ECO:0000313" key="2">
    <source>
        <dbReference type="Proteomes" id="UP000054558"/>
    </source>
</evidence>
<accession>A0A1Y1IMW3</accession>
<proteinExistence type="predicted"/>
<name>A0A1Y1IMW3_KLENI</name>
<dbReference type="Proteomes" id="UP000054558">
    <property type="component" value="Unassembled WGS sequence"/>
</dbReference>
<sequence>MAGQALGPLNPYQVIGPEQVRIQSPTPLQQRHKPTNAEVAEQVMHSHRVKKLKDSQGAGVVTITDADVAEAGKSKFRVLEAAAGPSLADLNRSMDEMKANLKAGLEEIRMQSTNTRICMYNSQARRPEHQLRPLVVQKAGGPQNLGDVPTMMPGGIFPHVLDDLSNITAPQLVQLRTFFHEDFGIQPGETHAEKVFKFRLFIGC</sequence>
<dbReference type="EMBL" id="DF237898">
    <property type="protein sequence ID" value="GAQ92220.1"/>
    <property type="molecule type" value="Genomic_DNA"/>
</dbReference>
<organism evidence="1 2">
    <name type="scientific">Klebsormidium nitens</name>
    <name type="common">Green alga</name>
    <name type="synonym">Ulothrix nitens</name>
    <dbReference type="NCBI Taxonomy" id="105231"/>
    <lineage>
        <taxon>Eukaryota</taxon>
        <taxon>Viridiplantae</taxon>
        <taxon>Streptophyta</taxon>
        <taxon>Klebsormidiophyceae</taxon>
        <taxon>Klebsormidiales</taxon>
        <taxon>Klebsormidiaceae</taxon>
        <taxon>Klebsormidium</taxon>
    </lineage>
</organism>